<name>A0A8K0SPN2_9HYPO</name>
<dbReference type="AlphaFoldDB" id="A0A8K0SPN2"/>
<comment type="caution">
    <text evidence="3">The sequence shown here is derived from an EMBL/GenBank/DDBJ whole genome shotgun (WGS) entry which is preliminary data.</text>
</comment>
<feature type="compositionally biased region" description="Polar residues" evidence="1">
    <location>
        <begin position="124"/>
        <end position="133"/>
    </location>
</feature>
<dbReference type="InterPro" id="IPR024338">
    <property type="entry name" value="MID1/Yam8"/>
</dbReference>
<dbReference type="EMBL" id="JAGPNK010000007">
    <property type="protein sequence ID" value="KAH7318735.1"/>
    <property type="molecule type" value="Genomic_DNA"/>
</dbReference>
<reference evidence="3" key="1">
    <citation type="journal article" date="2021" name="Nat. Commun.">
        <title>Genetic determinants of endophytism in the Arabidopsis root mycobiome.</title>
        <authorList>
            <person name="Mesny F."/>
            <person name="Miyauchi S."/>
            <person name="Thiergart T."/>
            <person name="Pickel B."/>
            <person name="Atanasova L."/>
            <person name="Karlsson M."/>
            <person name="Huettel B."/>
            <person name="Barry K.W."/>
            <person name="Haridas S."/>
            <person name="Chen C."/>
            <person name="Bauer D."/>
            <person name="Andreopoulos W."/>
            <person name="Pangilinan J."/>
            <person name="LaButti K."/>
            <person name="Riley R."/>
            <person name="Lipzen A."/>
            <person name="Clum A."/>
            <person name="Drula E."/>
            <person name="Henrissat B."/>
            <person name="Kohler A."/>
            <person name="Grigoriev I.V."/>
            <person name="Martin F.M."/>
            <person name="Hacquard S."/>
        </authorList>
    </citation>
    <scope>NUCLEOTIDE SEQUENCE</scope>
    <source>
        <strain evidence="3">MPI-CAGE-CH-0235</strain>
    </source>
</reference>
<keyword evidence="2" id="KW-0732">Signal</keyword>
<dbReference type="Pfam" id="PF12929">
    <property type="entry name" value="Mid1"/>
    <property type="match status" value="1"/>
</dbReference>
<evidence type="ECO:0000256" key="1">
    <source>
        <dbReference type="SAM" id="MobiDB-lite"/>
    </source>
</evidence>
<sequence length="603" mass="65751">MSLAASLSPLALCLLLSLTKPALASQLQEPQPDAVSAVPGLEVAYEPEFALFDRDIIGRAPEGLTPLRNNRPESLGVSPSQTICYMIDRSLTSALDERDSETSEDDSGNSHERRQSRGARTIYVSANTCSQPDRVSPDATSLHPPQLTISVSESDEGCYDSPAELAKHQMAVFDQGAAMLTVNATGDVYIGVTAPRLSEDFTGVWNYEVAVSSDDFYHRFVGNTGPDPAGLERMEGDSSSVLLVSNDLTDNEEDVDQVMNEGMPYEIYVEYGSTKKMEGLRHSLCGMRRVADMWATKEDSGGSATLLKMKMTRRGRDGMPKQQFLLAGLNASSSYSAVLVKMPNSLNRRQENEPQVGGGGTVFEPAPIETPPDSNCRLVTDLEFCNETDVAVVPGNSDKFNDTALARAYDDYARSMYAHFETVLMQVACEAEPPSRYSLARSCEDCKRAYKRWLCAVSIPRCEGLASSNPFAVVRNLAQDFPNGTRLDDEVRASFDRRRQTNSSRNAFIDDEIQPGPYKEILPCEEVCYDVVQSCPAAIGFTCPQQGMYGFDVSYGKPAADSPDVRCIPPVVTNARRSAAAAALFVPGIRALAVPLLAASTFW</sequence>
<dbReference type="PANTHER" id="PTHR39142:SF1">
    <property type="entry name" value="AEL197CP"/>
    <property type="match status" value="1"/>
</dbReference>
<dbReference type="GO" id="GO:0098703">
    <property type="term" value="P:calcium ion import across plasma membrane"/>
    <property type="evidence" value="ECO:0007669"/>
    <property type="project" value="InterPro"/>
</dbReference>
<dbReference type="Proteomes" id="UP000813444">
    <property type="component" value="Unassembled WGS sequence"/>
</dbReference>
<organism evidence="3 4">
    <name type="scientific">Stachybotrys elegans</name>
    <dbReference type="NCBI Taxonomy" id="80388"/>
    <lineage>
        <taxon>Eukaryota</taxon>
        <taxon>Fungi</taxon>
        <taxon>Dikarya</taxon>
        <taxon>Ascomycota</taxon>
        <taxon>Pezizomycotina</taxon>
        <taxon>Sordariomycetes</taxon>
        <taxon>Hypocreomycetidae</taxon>
        <taxon>Hypocreales</taxon>
        <taxon>Stachybotryaceae</taxon>
        <taxon>Stachybotrys</taxon>
    </lineage>
</organism>
<feature type="region of interest" description="Disordered" evidence="1">
    <location>
        <begin position="94"/>
        <end position="145"/>
    </location>
</feature>
<evidence type="ECO:0000313" key="4">
    <source>
        <dbReference type="Proteomes" id="UP000813444"/>
    </source>
</evidence>
<accession>A0A8K0SPN2</accession>
<dbReference type="OrthoDB" id="5405745at2759"/>
<feature type="chain" id="PRO_5035450526" evidence="2">
    <location>
        <begin position="25"/>
        <end position="603"/>
    </location>
</feature>
<feature type="signal peptide" evidence="2">
    <location>
        <begin position="1"/>
        <end position="24"/>
    </location>
</feature>
<keyword evidence="4" id="KW-1185">Reference proteome</keyword>
<protein>
    <submittedName>
        <fullName evidence="3">Stretch-activated Ca2+-permeable channel component-domain-containing protein</fullName>
    </submittedName>
</protein>
<evidence type="ECO:0000256" key="2">
    <source>
        <dbReference type="SAM" id="SignalP"/>
    </source>
</evidence>
<dbReference type="GO" id="GO:0005262">
    <property type="term" value="F:calcium channel activity"/>
    <property type="evidence" value="ECO:0007669"/>
    <property type="project" value="InterPro"/>
</dbReference>
<dbReference type="PANTHER" id="PTHR39142">
    <property type="entry name" value="MID1P"/>
    <property type="match status" value="1"/>
</dbReference>
<proteinExistence type="predicted"/>
<evidence type="ECO:0000313" key="3">
    <source>
        <dbReference type="EMBL" id="KAH7318735.1"/>
    </source>
</evidence>
<gene>
    <name evidence="3" type="ORF">B0I35DRAFT_479212</name>
</gene>